<dbReference type="OrthoDB" id="5855235at2759"/>
<dbReference type="InterPro" id="IPR000542">
    <property type="entry name" value="Carn_acyl_trans"/>
</dbReference>
<evidence type="ECO:0000313" key="3">
    <source>
        <dbReference type="EMBL" id="VDN42046.1"/>
    </source>
</evidence>
<evidence type="ECO:0000259" key="2">
    <source>
        <dbReference type="Pfam" id="PF00755"/>
    </source>
</evidence>
<evidence type="ECO:0000256" key="1">
    <source>
        <dbReference type="ARBA" id="ARBA00005232"/>
    </source>
</evidence>
<dbReference type="PANTHER" id="PTHR22589:SF103">
    <property type="entry name" value="CARNITINE O-ACETYL-TRANSFERASE, ISOFORM A-RELATED"/>
    <property type="match status" value="1"/>
</dbReference>
<sequence length="113" mass="12836">MASDTDVKVYTFDHFGKEFIKRHGISPDSFIQIGLQIAYYRIYGKHACTYETATLRKFSGGRTETIRLPNFHSAMFTVDVTDPESAEEIPASMMASMFRVAASQHKKYSLEVN</sequence>
<protein>
    <recommendedName>
        <fullName evidence="2">Choline/carnitine acyltransferase domain-containing protein</fullName>
    </recommendedName>
</protein>
<dbReference type="PANTHER" id="PTHR22589">
    <property type="entry name" value="CARNITINE O-ACYLTRANSFERASE"/>
    <property type="match status" value="1"/>
</dbReference>
<name>A0A3P7RFV7_9BILA</name>
<proteinExistence type="inferred from homology"/>
<dbReference type="Proteomes" id="UP000271098">
    <property type="component" value="Unassembled WGS sequence"/>
</dbReference>
<accession>A0A3P7RFV7</accession>
<reference evidence="3 4" key="1">
    <citation type="submission" date="2018-11" db="EMBL/GenBank/DDBJ databases">
        <authorList>
            <consortium name="Pathogen Informatics"/>
        </authorList>
    </citation>
    <scope>NUCLEOTIDE SEQUENCE [LARGE SCALE GENOMIC DNA]</scope>
</reference>
<gene>
    <name evidence="3" type="ORF">GPUH_LOCUS23852</name>
</gene>
<dbReference type="Pfam" id="PF00755">
    <property type="entry name" value="Carn_acyltransf"/>
    <property type="match status" value="1"/>
</dbReference>
<organism evidence="3 4">
    <name type="scientific">Gongylonema pulchrum</name>
    <dbReference type="NCBI Taxonomy" id="637853"/>
    <lineage>
        <taxon>Eukaryota</taxon>
        <taxon>Metazoa</taxon>
        <taxon>Ecdysozoa</taxon>
        <taxon>Nematoda</taxon>
        <taxon>Chromadorea</taxon>
        <taxon>Rhabditida</taxon>
        <taxon>Spirurina</taxon>
        <taxon>Spiruromorpha</taxon>
        <taxon>Spiruroidea</taxon>
        <taxon>Gongylonematidae</taxon>
        <taxon>Gongylonema</taxon>
    </lineage>
</organism>
<dbReference type="SUPFAM" id="SSF52777">
    <property type="entry name" value="CoA-dependent acyltransferases"/>
    <property type="match status" value="1"/>
</dbReference>
<dbReference type="GO" id="GO:0016746">
    <property type="term" value="F:acyltransferase activity"/>
    <property type="evidence" value="ECO:0007669"/>
    <property type="project" value="InterPro"/>
</dbReference>
<feature type="domain" description="Choline/carnitine acyltransferase" evidence="2">
    <location>
        <begin position="2"/>
        <end position="110"/>
    </location>
</feature>
<dbReference type="InterPro" id="IPR023213">
    <property type="entry name" value="CAT-like_dom_sf"/>
</dbReference>
<dbReference type="EMBL" id="UYRT01099186">
    <property type="protein sequence ID" value="VDN42046.1"/>
    <property type="molecule type" value="Genomic_DNA"/>
</dbReference>
<evidence type="ECO:0000313" key="4">
    <source>
        <dbReference type="Proteomes" id="UP000271098"/>
    </source>
</evidence>
<dbReference type="AlphaFoldDB" id="A0A3P7RFV7"/>
<comment type="similarity">
    <text evidence="1">Belongs to the carnitine/choline acetyltransferase family.</text>
</comment>
<dbReference type="Gene3D" id="3.30.559.10">
    <property type="entry name" value="Chloramphenicol acetyltransferase-like domain"/>
    <property type="match status" value="1"/>
</dbReference>
<dbReference type="InterPro" id="IPR039551">
    <property type="entry name" value="Cho/carn_acyl_trans"/>
</dbReference>
<keyword evidence="4" id="KW-1185">Reference proteome</keyword>